<dbReference type="EMBL" id="FUYR01000002">
    <property type="protein sequence ID" value="SKB74792.1"/>
    <property type="molecule type" value="Genomic_DNA"/>
</dbReference>
<evidence type="ECO:0000313" key="3">
    <source>
        <dbReference type="Proteomes" id="UP000189981"/>
    </source>
</evidence>
<keyword evidence="1" id="KW-1133">Transmembrane helix</keyword>
<reference evidence="3" key="1">
    <citation type="submission" date="2017-02" db="EMBL/GenBank/DDBJ databases">
        <authorList>
            <person name="Varghese N."/>
            <person name="Submissions S."/>
        </authorList>
    </citation>
    <scope>NUCLEOTIDE SEQUENCE [LARGE SCALE GENOMIC DNA]</scope>
    <source>
        <strain evidence="3">DSM 22385</strain>
    </source>
</reference>
<gene>
    <name evidence="2" type="ORF">SAMN05661099_2577</name>
</gene>
<dbReference type="OrthoDB" id="798881at2"/>
<name>A0A1T5DSM6_9SPHI</name>
<evidence type="ECO:0000256" key="1">
    <source>
        <dbReference type="SAM" id="Phobius"/>
    </source>
</evidence>
<dbReference type="STRING" id="572036.SAMN05661099_2577"/>
<keyword evidence="3" id="KW-1185">Reference proteome</keyword>
<protein>
    <submittedName>
        <fullName evidence="2">Uncharacterized protein</fullName>
    </submittedName>
</protein>
<dbReference type="RefSeq" id="WP_079703070.1">
    <property type="nucleotide sequence ID" value="NZ_FUYR01000002.1"/>
</dbReference>
<evidence type="ECO:0000313" key="2">
    <source>
        <dbReference type="EMBL" id="SKB74792.1"/>
    </source>
</evidence>
<sequence>MENHKAEKSYSSYYLIPAVICGVLTGWLVTGSVGYTILGAILGLLTAGFWMNVVVNRGEEA</sequence>
<accession>A0A1T5DSM6</accession>
<organism evidence="2 3">
    <name type="scientific">Daejeonella lutea</name>
    <dbReference type="NCBI Taxonomy" id="572036"/>
    <lineage>
        <taxon>Bacteria</taxon>
        <taxon>Pseudomonadati</taxon>
        <taxon>Bacteroidota</taxon>
        <taxon>Sphingobacteriia</taxon>
        <taxon>Sphingobacteriales</taxon>
        <taxon>Sphingobacteriaceae</taxon>
        <taxon>Daejeonella</taxon>
    </lineage>
</organism>
<feature type="transmembrane region" description="Helical" evidence="1">
    <location>
        <begin position="35"/>
        <end position="55"/>
    </location>
</feature>
<keyword evidence="1" id="KW-0472">Membrane</keyword>
<dbReference type="Proteomes" id="UP000189981">
    <property type="component" value="Unassembled WGS sequence"/>
</dbReference>
<proteinExistence type="predicted"/>
<keyword evidence="1" id="KW-0812">Transmembrane</keyword>
<feature type="transmembrane region" description="Helical" evidence="1">
    <location>
        <begin position="12"/>
        <end position="29"/>
    </location>
</feature>
<dbReference type="AlphaFoldDB" id="A0A1T5DSM6"/>